<gene>
    <name evidence="5" type="ordered locus">Gbro_3596</name>
</gene>
<sequence length="332" mass="35844">MSTAQHPEPLRIGVLGASRIAESAIVGPANTLGHRLVAVAARDRGRAEVFARKYGVERVVDDYQSLIDDPEVEVIYNPLANSLHAPWNLAAIAAGKSVLTEKPFARNAIEAAAVRDAARPDGLVVLEAFHYLFHPMMKRTFELLDAGTIGDIRNVDIVMGMPEPGPDDPRWRYDLAGGAIMDLGCYGLHLFRMLGRYCGGAPGITGARALLRDAQVDEACSISVEYPGGASGFNTNSMVSGEYEFTCHIIGSDGALFLHDFLGPNRDDRLAVTTTERTTIENMGTRSTYTYQLEAFAAAVRDGTPLPIGIDDAIENMGYIDAAYRAAGLDPR</sequence>
<evidence type="ECO:0000256" key="2">
    <source>
        <dbReference type="ARBA" id="ARBA00023002"/>
    </source>
</evidence>
<accession>D0LF91</accession>
<organism evidence="5 6">
    <name type="scientific">Gordonia bronchialis (strain ATCC 25592 / DSM 43247 / BCRC 13721 / JCM 3198 / KCTC 3076 / NBRC 16047 / NCTC 10667)</name>
    <name type="common">Rhodococcus bronchialis</name>
    <dbReference type="NCBI Taxonomy" id="526226"/>
    <lineage>
        <taxon>Bacteria</taxon>
        <taxon>Bacillati</taxon>
        <taxon>Actinomycetota</taxon>
        <taxon>Actinomycetes</taxon>
        <taxon>Mycobacteriales</taxon>
        <taxon>Gordoniaceae</taxon>
        <taxon>Gordonia</taxon>
    </lineage>
</organism>
<dbReference type="AlphaFoldDB" id="D0LF91"/>
<dbReference type="PANTHER" id="PTHR22604">
    <property type="entry name" value="OXIDOREDUCTASES"/>
    <property type="match status" value="1"/>
</dbReference>
<keyword evidence="2" id="KW-0560">Oxidoreductase</keyword>
<reference evidence="5 6" key="2">
    <citation type="journal article" date="2010" name="Stand. Genomic Sci.">
        <title>Complete genome sequence of Gordonia bronchialis type strain (3410).</title>
        <authorList>
            <person name="Ivanova N."/>
            <person name="Sikorski J."/>
            <person name="Jando M."/>
            <person name="Lapidus A."/>
            <person name="Nolan M."/>
            <person name="Lucas S."/>
            <person name="Del Rio T.G."/>
            <person name="Tice H."/>
            <person name="Copeland A."/>
            <person name="Cheng J.F."/>
            <person name="Chen F."/>
            <person name="Bruce D."/>
            <person name="Goodwin L."/>
            <person name="Pitluck S."/>
            <person name="Mavromatis K."/>
            <person name="Ovchinnikova G."/>
            <person name="Pati A."/>
            <person name="Chen A."/>
            <person name="Palaniappan K."/>
            <person name="Land M."/>
            <person name="Hauser L."/>
            <person name="Chang Y.J."/>
            <person name="Jeffries C.D."/>
            <person name="Chain P."/>
            <person name="Saunders E."/>
            <person name="Han C."/>
            <person name="Detter J.C."/>
            <person name="Brettin T."/>
            <person name="Rohde M."/>
            <person name="Goker M."/>
            <person name="Bristow J."/>
            <person name="Eisen J.A."/>
            <person name="Markowitz V."/>
            <person name="Hugenholtz P."/>
            <person name="Klenk H.P."/>
            <person name="Kyrpides N.C."/>
        </authorList>
    </citation>
    <scope>NUCLEOTIDE SEQUENCE [LARGE SCALE GENOMIC DNA]</scope>
    <source>
        <strain evidence="6">ATCC 25592 / DSM 43247 / BCRC 13721 / JCM 3198 / KCTC 3076 / NBRC 16047 / NCTC 10667</strain>
    </source>
</reference>
<evidence type="ECO:0000313" key="6">
    <source>
        <dbReference type="Proteomes" id="UP000001219"/>
    </source>
</evidence>
<evidence type="ECO:0000313" key="5">
    <source>
        <dbReference type="EMBL" id="ACY22786.1"/>
    </source>
</evidence>
<name>D0LF91_GORB4</name>
<evidence type="ECO:0000256" key="1">
    <source>
        <dbReference type="ARBA" id="ARBA00010928"/>
    </source>
</evidence>
<dbReference type="InterPro" id="IPR036291">
    <property type="entry name" value="NAD(P)-bd_dom_sf"/>
</dbReference>
<dbReference type="InterPro" id="IPR055170">
    <property type="entry name" value="GFO_IDH_MocA-like_dom"/>
</dbReference>
<evidence type="ECO:0000259" key="3">
    <source>
        <dbReference type="Pfam" id="PF01408"/>
    </source>
</evidence>
<dbReference type="SUPFAM" id="SSF55347">
    <property type="entry name" value="Glyceraldehyde-3-phosphate dehydrogenase-like, C-terminal domain"/>
    <property type="match status" value="1"/>
</dbReference>
<dbReference type="Gene3D" id="3.30.360.10">
    <property type="entry name" value="Dihydrodipicolinate Reductase, domain 2"/>
    <property type="match status" value="1"/>
</dbReference>
<feature type="domain" description="Gfo/Idh/MocA-like oxidoreductase N-terminal" evidence="3">
    <location>
        <begin position="10"/>
        <end position="126"/>
    </location>
</feature>
<dbReference type="HOGENOM" id="CLU_023194_5_0_11"/>
<dbReference type="KEGG" id="gbr:Gbro_3596"/>
<evidence type="ECO:0000259" key="4">
    <source>
        <dbReference type="Pfam" id="PF22725"/>
    </source>
</evidence>
<dbReference type="STRING" id="526226.Gbro_3596"/>
<dbReference type="GO" id="GO:0016491">
    <property type="term" value="F:oxidoreductase activity"/>
    <property type="evidence" value="ECO:0007669"/>
    <property type="project" value="UniProtKB-KW"/>
</dbReference>
<dbReference type="InterPro" id="IPR000683">
    <property type="entry name" value="Gfo/Idh/MocA-like_OxRdtase_N"/>
</dbReference>
<dbReference type="Pfam" id="PF01408">
    <property type="entry name" value="GFO_IDH_MocA"/>
    <property type="match status" value="1"/>
</dbReference>
<keyword evidence="6" id="KW-1185">Reference proteome</keyword>
<dbReference type="PANTHER" id="PTHR22604:SF105">
    <property type="entry name" value="TRANS-1,2-DIHYDROBENZENE-1,2-DIOL DEHYDROGENASE"/>
    <property type="match status" value="1"/>
</dbReference>
<dbReference type="EMBL" id="CP001802">
    <property type="protein sequence ID" value="ACY22786.1"/>
    <property type="molecule type" value="Genomic_DNA"/>
</dbReference>
<dbReference type="eggNOG" id="COG0673">
    <property type="taxonomic scope" value="Bacteria"/>
</dbReference>
<comment type="similarity">
    <text evidence="1">Belongs to the Gfo/Idh/MocA family.</text>
</comment>
<dbReference type="InterPro" id="IPR050984">
    <property type="entry name" value="Gfo/Idh/MocA_domain"/>
</dbReference>
<proteinExistence type="inferred from homology"/>
<protein>
    <submittedName>
        <fullName evidence="5">Oxidoreductase domain protein</fullName>
    </submittedName>
</protein>
<dbReference type="OrthoDB" id="9815825at2"/>
<dbReference type="Pfam" id="PF22725">
    <property type="entry name" value="GFO_IDH_MocA_C3"/>
    <property type="match status" value="1"/>
</dbReference>
<feature type="domain" description="GFO/IDH/MocA-like oxidoreductase" evidence="4">
    <location>
        <begin position="142"/>
        <end position="256"/>
    </location>
</feature>
<dbReference type="Proteomes" id="UP000001219">
    <property type="component" value="Chromosome"/>
</dbReference>
<dbReference type="RefSeq" id="WP_012835299.1">
    <property type="nucleotide sequence ID" value="NC_013441.1"/>
</dbReference>
<dbReference type="GO" id="GO:0000166">
    <property type="term" value="F:nucleotide binding"/>
    <property type="evidence" value="ECO:0007669"/>
    <property type="project" value="InterPro"/>
</dbReference>
<dbReference type="SUPFAM" id="SSF51735">
    <property type="entry name" value="NAD(P)-binding Rossmann-fold domains"/>
    <property type="match status" value="1"/>
</dbReference>
<dbReference type="Gene3D" id="3.40.50.720">
    <property type="entry name" value="NAD(P)-binding Rossmann-like Domain"/>
    <property type="match status" value="1"/>
</dbReference>
<reference evidence="6" key="1">
    <citation type="submission" date="2009-10" db="EMBL/GenBank/DDBJ databases">
        <title>The complete chromosome of Gordonia bronchialis DSM 43247.</title>
        <authorList>
            <consortium name="US DOE Joint Genome Institute (JGI-PGF)"/>
            <person name="Lucas S."/>
            <person name="Copeland A."/>
            <person name="Lapidus A."/>
            <person name="Glavina del Rio T."/>
            <person name="Dalin E."/>
            <person name="Tice H."/>
            <person name="Bruce D."/>
            <person name="Goodwin L."/>
            <person name="Pitluck S."/>
            <person name="Kyrpides N."/>
            <person name="Mavromatis K."/>
            <person name="Ivanova N."/>
            <person name="Ovchinnikova G."/>
            <person name="Saunders E."/>
            <person name="Brettin T."/>
            <person name="Detter J.C."/>
            <person name="Han C."/>
            <person name="Larimer F."/>
            <person name="Land M."/>
            <person name="Hauser L."/>
            <person name="Markowitz V."/>
            <person name="Cheng J.-F."/>
            <person name="Hugenholtz P."/>
            <person name="Woyke T."/>
            <person name="Wu D."/>
            <person name="Jando M."/>
            <person name="Schneider S."/>
            <person name="Goeker M."/>
            <person name="Klenk H.-P."/>
            <person name="Eisen J.A."/>
        </authorList>
    </citation>
    <scope>NUCLEOTIDE SEQUENCE [LARGE SCALE GENOMIC DNA]</scope>
    <source>
        <strain evidence="6">ATCC 25592 / DSM 43247 / BCRC 13721 / JCM 3198 / KCTC 3076 / NBRC 16047 / NCTC 10667</strain>
    </source>
</reference>